<feature type="non-terminal residue" evidence="2">
    <location>
        <position position="1"/>
    </location>
</feature>
<comment type="caution">
    <text evidence="2">The sequence shown here is derived from an EMBL/GenBank/DDBJ whole genome shotgun (WGS) entry which is preliminary data.</text>
</comment>
<accession>X6P5R7</accession>
<proteinExistence type="predicted"/>
<evidence type="ECO:0000313" key="2">
    <source>
        <dbReference type="EMBL" id="ETO33463.1"/>
    </source>
</evidence>
<dbReference type="EMBL" id="ASPP01003376">
    <property type="protein sequence ID" value="ETO33463.1"/>
    <property type="molecule type" value="Genomic_DNA"/>
</dbReference>
<sequence>NNNNNNNNNDNHKGLKLNGTNTRRNDDENNNIRINNHYVHNNNPNNINVLVSTYHQNSIKFEPLTSPLIECIVLGAFNIPKPLKITFLETHYRILLHRASELLLYIENQQKALLQFYDSTSHIRNSADFTKEIPPAALHVDIMKKFEQQLVKELEISSAEDLLVFLSIAETFRPNLFFLLYLNPVFEQEFEDILKYFLF</sequence>
<evidence type="ECO:0000256" key="1">
    <source>
        <dbReference type="SAM" id="MobiDB-lite"/>
    </source>
</evidence>
<organism evidence="2 3">
    <name type="scientific">Reticulomyxa filosa</name>
    <dbReference type="NCBI Taxonomy" id="46433"/>
    <lineage>
        <taxon>Eukaryota</taxon>
        <taxon>Sar</taxon>
        <taxon>Rhizaria</taxon>
        <taxon>Retaria</taxon>
        <taxon>Foraminifera</taxon>
        <taxon>Monothalamids</taxon>
        <taxon>Reticulomyxidae</taxon>
        <taxon>Reticulomyxa</taxon>
    </lineage>
</organism>
<gene>
    <name evidence="2" type="ORF">RFI_03645</name>
</gene>
<evidence type="ECO:0000313" key="3">
    <source>
        <dbReference type="Proteomes" id="UP000023152"/>
    </source>
</evidence>
<feature type="region of interest" description="Disordered" evidence="1">
    <location>
        <begin position="1"/>
        <end position="28"/>
    </location>
</feature>
<dbReference type="AlphaFoldDB" id="X6P5R7"/>
<reference evidence="2 3" key="1">
    <citation type="journal article" date="2013" name="Curr. Biol.">
        <title>The Genome of the Foraminiferan Reticulomyxa filosa.</title>
        <authorList>
            <person name="Glockner G."/>
            <person name="Hulsmann N."/>
            <person name="Schleicher M."/>
            <person name="Noegel A.A."/>
            <person name="Eichinger L."/>
            <person name="Gallinger C."/>
            <person name="Pawlowski J."/>
            <person name="Sierra R."/>
            <person name="Euteneuer U."/>
            <person name="Pillet L."/>
            <person name="Moustafa A."/>
            <person name="Platzer M."/>
            <person name="Groth M."/>
            <person name="Szafranski K."/>
            <person name="Schliwa M."/>
        </authorList>
    </citation>
    <scope>NUCLEOTIDE SEQUENCE [LARGE SCALE GENOMIC DNA]</scope>
</reference>
<protein>
    <submittedName>
        <fullName evidence="2">Protein tyrosine phosphatase</fullName>
    </submittedName>
</protein>
<dbReference type="Proteomes" id="UP000023152">
    <property type="component" value="Unassembled WGS sequence"/>
</dbReference>
<keyword evidence="3" id="KW-1185">Reference proteome</keyword>
<name>X6P5R7_RETFI</name>